<dbReference type="Proteomes" id="UP001597307">
    <property type="component" value="Unassembled WGS sequence"/>
</dbReference>
<gene>
    <name evidence="5" type="ORF">ACFSFX_11850</name>
</gene>
<dbReference type="RefSeq" id="WP_343880621.1">
    <property type="nucleotide sequence ID" value="NZ_BAAAIJ010000048.1"/>
</dbReference>
<evidence type="ECO:0000313" key="5">
    <source>
        <dbReference type="EMBL" id="MFD1847288.1"/>
    </source>
</evidence>
<dbReference type="Pfam" id="PF23359">
    <property type="entry name" value="Lsr2_DNA-bd"/>
    <property type="match status" value="1"/>
</dbReference>
<feature type="domain" description="Lsr2 dimerization" evidence="3">
    <location>
        <begin position="12"/>
        <end position="68"/>
    </location>
</feature>
<dbReference type="InterPro" id="IPR055370">
    <property type="entry name" value="Lsr2_DNA-bd"/>
</dbReference>
<evidence type="ECO:0000256" key="1">
    <source>
        <dbReference type="ARBA" id="ARBA00023125"/>
    </source>
</evidence>
<comment type="caution">
    <text evidence="5">The sequence shown here is derived from an EMBL/GenBank/DDBJ whole genome shotgun (WGS) entry which is preliminary data.</text>
</comment>
<evidence type="ECO:0000313" key="6">
    <source>
        <dbReference type="Proteomes" id="UP001597307"/>
    </source>
</evidence>
<evidence type="ECO:0000259" key="4">
    <source>
        <dbReference type="Pfam" id="PF23359"/>
    </source>
</evidence>
<dbReference type="Gene3D" id="4.10.320.10">
    <property type="entry name" value="E3-binding domain"/>
    <property type="match status" value="1"/>
</dbReference>
<dbReference type="InterPro" id="IPR042261">
    <property type="entry name" value="Lsr2-like_dimerization"/>
</dbReference>
<dbReference type="Gene3D" id="3.30.60.230">
    <property type="entry name" value="Lsr2, dimerization domain"/>
    <property type="match status" value="1"/>
</dbReference>
<feature type="domain" description="Lsr2 DNA-binding" evidence="4">
    <location>
        <begin position="86"/>
        <end position="121"/>
    </location>
</feature>
<evidence type="ECO:0000259" key="3">
    <source>
        <dbReference type="Pfam" id="PF11774"/>
    </source>
</evidence>
<reference evidence="6" key="1">
    <citation type="journal article" date="2019" name="Int. J. Syst. Evol. Microbiol.">
        <title>The Global Catalogue of Microorganisms (GCM) 10K type strain sequencing project: providing services to taxonomists for standard genome sequencing and annotation.</title>
        <authorList>
            <consortium name="The Broad Institute Genomics Platform"/>
            <consortium name="The Broad Institute Genome Sequencing Center for Infectious Disease"/>
            <person name="Wu L."/>
            <person name="Ma J."/>
        </authorList>
    </citation>
    <scope>NUCLEOTIDE SEQUENCE [LARGE SCALE GENOMIC DNA]</scope>
    <source>
        <strain evidence="6">JCM 11496</strain>
    </source>
</reference>
<sequence length="123" mass="13828">MIHDDYFGSKQMVQRVQLQLVDDLNGQLAQETVRFGIDGTKYEIDLTKENAVQLRAAVALYVDGARKAASSRQGQSVQAGLSATRKREELQRIREWAQANGHNPRARGRVPHSILDAYNKAHK</sequence>
<dbReference type="Pfam" id="PF11774">
    <property type="entry name" value="Lsr2"/>
    <property type="match status" value="1"/>
</dbReference>
<accession>A0ABW4Q994</accession>
<feature type="region of interest" description="Disordered" evidence="2">
    <location>
        <begin position="96"/>
        <end position="123"/>
    </location>
</feature>
<evidence type="ECO:0000256" key="2">
    <source>
        <dbReference type="SAM" id="MobiDB-lite"/>
    </source>
</evidence>
<keyword evidence="1" id="KW-0238">DNA-binding</keyword>
<name>A0ABW4Q994_9MICC</name>
<proteinExistence type="predicted"/>
<keyword evidence="6" id="KW-1185">Reference proteome</keyword>
<dbReference type="InterPro" id="IPR024412">
    <property type="entry name" value="Lsr2_dim_dom"/>
</dbReference>
<protein>
    <submittedName>
        <fullName evidence="5">Lsr2 family protein</fullName>
    </submittedName>
</protein>
<dbReference type="EMBL" id="JBHUGA010000043">
    <property type="protein sequence ID" value="MFD1847288.1"/>
    <property type="molecule type" value="Genomic_DNA"/>
</dbReference>
<dbReference type="InterPro" id="IPR036625">
    <property type="entry name" value="E3-bd_dom_sf"/>
</dbReference>
<organism evidence="5 6">
    <name type="scientific">Arthrobacter flavus</name>
    <dbReference type="NCBI Taxonomy" id="95172"/>
    <lineage>
        <taxon>Bacteria</taxon>
        <taxon>Bacillati</taxon>
        <taxon>Actinomycetota</taxon>
        <taxon>Actinomycetes</taxon>
        <taxon>Micrococcales</taxon>
        <taxon>Micrococcaceae</taxon>
        <taxon>Arthrobacter</taxon>
    </lineage>
</organism>